<keyword evidence="3" id="KW-1185">Reference proteome</keyword>
<dbReference type="EMBL" id="CDMC01000012">
    <property type="protein sequence ID" value="CEL08837.1"/>
    <property type="molecule type" value="Genomic_DNA"/>
</dbReference>
<sequence>MPSSNNRFSSFNPAGAVTIPSEGPSNSRRGYGRGARSHPPHRGNGPERYPNNSNRGYVKWRASARRGRASNHRGRGDHHFEHAYPPHQTHHSLTQEDNTTSHYHQYLSQNQHQNNPRLGFARTKPPRQVKRGVDREGDCHMTGTPFIYPRPLWIQMQRDIEEEEKLRQRQVPQQSELEKQLDYIINETGFDKPLNNGFGNPISNGFVNQINNGFVNQTNSGFVNPFPQGYGLPIVEDLIDTPMSDAPQNHANYKRYNIRRFSRAALLYNNMGCRGRRSGPRFDNYF</sequence>
<proteinExistence type="predicted"/>
<reference evidence="3" key="1">
    <citation type="journal article" date="2016" name="Genome Announc.">
        <title>Draft genome sequences of fungus Aspergillus calidoustus.</title>
        <authorList>
            <person name="Horn F."/>
            <person name="Linde J."/>
            <person name="Mattern D.J."/>
            <person name="Walther G."/>
            <person name="Guthke R."/>
            <person name="Scherlach K."/>
            <person name="Martin K."/>
            <person name="Brakhage A.A."/>
            <person name="Petzke L."/>
            <person name="Valiante V."/>
        </authorList>
    </citation>
    <scope>NUCLEOTIDE SEQUENCE [LARGE SCALE GENOMIC DNA]</scope>
    <source>
        <strain evidence="3">SF006504</strain>
    </source>
</reference>
<organism evidence="2 3">
    <name type="scientific">Aspergillus calidoustus</name>
    <dbReference type="NCBI Taxonomy" id="454130"/>
    <lineage>
        <taxon>Eukaryota</taxon>
        <taxon>Fungi</taxon>
        <taxon>Dikarya</taxon>
        <taxon>Ascomycota</taxon>
        <taxon>Pezizomycotina</taxon>
        <taxon>Eurotiomycetes</taxon>
        <taxon>Eurotiomycetidae</taxon>
        <taxon>Eurotiales</taxon>
        <taxon>Aspergillaceae</taxon>
        <taxon>Aspergillus</taxon>
        <taxon>Aspergillus subgen. Nidulantes</taxon>
    </lineage>
</organism>
<evidence type="ECO:0000313" key="3">
    <source>
        <dbReference type="Proteomes" id="UP000054771"/>
    </source>
</evidence>
<dbReference type="Proteomes" id="UP000054771">
    <property type="component" value="Unassembled WGS sequence"/>
</dbReference>
<gene>
    <name evidence="2" type="ORF">ASPCAL11982</name>
</gene>
<protein>
    <submittedName>
        <fullName evidence="2">Uncharacterized protein</fullName>
    </submittedName>
</protein>
<dbReference type="AlphaFoldDB" id="A0A0U4ZGP0"/>
<feature type="region of interest" description="Disordered" evidence="1">
    <location>
        <begin position="110"/>
        <end position="141"/>
    </location>
</feature>
<evidence type="ECO:0000313" key="2">
    <source>
        <dbReference type="EMBL" id="CEL08837.1"/>
    </source>
</evidence>
<name>A0A0U4ZGP0_ASPCI</name>
<evidence type="ECO:0000256" key="1">
    <source>
        <dbReference type="SAM" id="MobiDB-lite"/>
    </source>
</evidence>
<feature type="compositionally biased region" description="Low complexity" evidence="1">
    <location>
        <begin position="1"/>
        <end position="12"/>
    </location>
</feature>
<feature type="compositionally biased region" description="Basic residues" evidence="1">
    <location>
        <begin position="62"/>
        <end position="76"/>
    </location>
</feature>
<accession>A0A0U4ZGP0</accession>
<feature type="region of interest" description="Disordered" evidence="1">
    <location>
        <begin position="1"/>
        <end position="97"/>
    </location>
</feature>